<feature type="domain" description="Apple" evidence="2">
    <location>
        <begin position="146"/>
        <end position="187"/>
    </location>
</feature>
<proteinExistence type="predicted"/>
<gene>
    <name evidence="3" type="ORF">B0I36DRAFT_384221</name>
</gene>
<dbReference type="EMBL" id="JAGTJQ010000005">
    <property type="protein sequence ID" value="KAH7031443.1"/>
    <property type="molecule type" value="Genomic_DNA"/>
</dbReference>
<evidence type="ECO:0000313" key="4">
    <source>
        <dbReference type="Proteomes" id="UP000756346"/>
    </source>
</evidence>
<organism evidence="3 4">
    <name type="scientific">Microdochium trichocladiopsis</name>
    <dbReference type="NCBI Taxonomy" id="1682393"/>
    <lineage>
        <taxon>Eukaryota</taxon>
        <taxon>Fungi</taxon>
        <taxon>Dikarya</taxon>
        <taxon>Ascomycota</taxon>
        <taxon>Pezizomycotina</taxon>
        <taxon>Sordariomycetes</taxon>
        <taxon>Xylariomycetidae</taxon>
        <taxon>Xylariales</taxon>
        <taxon>Microdochiaceae</taxon>
        <taxon>Microdochium</taxon>
    </lineage>
</organism>
<dbReference type="InterPro" id="IPR003609">
    <property type="entry name" value="Pan_app"/>
</dbReference>
<feature type="chain" id="PRO_5040388910" description="Apple domain-containing protein" evidence="1">
    <location>
        <begin position="18"/>
        <end position="209"/>
    </location>
</feature>
<evidence type="ECO:0000256" key="1">
    <source>
        <dbReference type="SAM" id="SignalP"/>
    </source>
</evidence>
<dbReference type="Proteomes" id="UP000756346">
    <property type="component" value="Unassembled WGS sequence"/>
</dbReference>
<dbReference type="Pfam" id="PF14295">
    <property type="entry name" value="PAN_4"/>
    <property type="match status" value="2"/>
</dbReference>
<sequence length="209" mass="21802">MVQITAVVLGLAAAAFANPVPAPLVPRGLACPANNGASFISGGHYYTLQCDKTVYGGDVANGYKAAATIEDCAAQCEASATCVAAAWQAGYCFQKTTMSITGAGGWTSVVKGAAVNRPLNCADNSSNGAVFTSGGFTYDIFCRGQYYGRDVAVNPKRYAATLEDCIAFCSGESTCVDVVYDVAKYCYLKASKDGNFVASGWYTAIKRTL</sequence>
<keyword evidence="1" id="KW-0732">Signal</keyword>
<reference evidence="3" key="1">
    <citation type="journal article" date="2021" name="Nat. Commun.">
        <title>Genetic determinants of endophytism in the Arabidopsis root mycobiome.</title>
        <authorList>
            <person name="Mesny F."/>
            <person name="Miyauchi S."/>
            <person name="Thiergart T."/>
            <person name="Pickel B."/>
            <person name="Atanasova L."/>
            <person name="Karlsson M."/>
            <person name="Huettel B."/>
            <person name="Barry K.W."/>
            <person name="Haridas S."/>
            <person name="Chen C."/>
            <person name="Bauer D."/>
            <person name="Andreopoulos W."/>
            <person name="Pangilinan J."/>
            <person name="LaButti K."/>
            <person name="Riley R."/>
            <person name="Lipzen A."/>
            <person name="Clum A."/>
            <person name="Drula E."/>
            <person name="Henrissat B."/>
            <person name="Kohler A."/>
            <person name="Grigoriev I.V."/>
            <person name="Martin F.M."/>
            <person name="Hacquard S."/>
        </authorList>
    </citation>
    <scope>NUCLEOTIDE SEQUENCE</scope>
    <source>
        <strain evidence="3">MPI-CAGE-CH-0230</strain>
    </source>
</reference>
<feature type="domain" description="Apple" evidence="2">
    <location>
        <begin position="55"/>
        <end position="91"/>
    </location>
</feature>
<name>A0A9P9BQZ8_9PEZI</name>
<comment type="caution">
    <text evidence="3">The sequence shown here is derived from an EMBL/GenBank/DDBJ whole genome shotgun (WGS) entry which is preliminary data.</text>
</comment>
<evidence type="ECO:0000259" key="2">
    <source>
        <dbReference type="Pfam" id="PF14295"/>
    </source>
</evidence>
<keyword evidence="4" id="KW-1185">Reference proteome</keyword>
<feature type="signal peptide" evidence="1">
    <location>
        <begin position="1"/>
        <end position="17"/>
    </location>
</feature>
<accession>A0A9P9BQZ8</accession>
<dbReference type="AlphaFoldDB" id="A0A9P9BQZ8"/>
<protein>
    <recommendedName>
        <fullName evidence="2">Apple domain-containing protein</fullName>
    </recommendedName>
</protein>
<evidence type="ECO:0000313" key="3">
    <source>
        <dbReference type="EMBL" id="KAH7031443.1"/>
    </source>
</evidence>
<dbReference type="RefSeq" id="XP_046013123.1">
    <property type="nucleotide sequence ID" value="XM_046160989.1"/>
</dbReference>
<dbReference type="GeneID" id="70190535"/>